<comment type="caution">
    <text evidence="3">The sequence shown here is derived from an EMBL/GenBank/DDBJ whole genome shotgun (WGS) entry which is preliminary data.</text>
</comment>
<evidence type="ECO:0000313" key="3">
    <source>
        <dbReference type="EMBL" id="OGZ34588.1"/>
    </source>
</evidence>
<dbReference type="PANTHER" id="PTHR21666">
    <property type="entry name" value="PEPTIDASE-RELATED"/>
    <property type="match status" value="1"/>
</dbReference>
<name>A0A1G2FAG4_9BACT</name>
<keyword evidence="1" id="KW-0175">Coiled coil</keyword>
<dbReference type="Gene3D" id="6.10.250.3150">
    <property type="match status" value="1"/>
</dbReference>
<dbReference type="GO" id="GO:0004222">
    <property type="term" value="F:metalloendopeptidase activity"/>
    <property type="evidence" value="ECO:0007669"/>
    <property type="project" value="TreeGrafter"/>
</dbReference>
<dbReference type="Pfam" id="PF01551">
    <property type="entry name" value="Peptidase_M23"/>
    <property type="match status" value="1"/>
</dbReference>
<protein>
    <recommendedName>
        <fullName evidence="2">M23ase beta-sheet core domain-containing protein</fullName>
    </recommendedName>
</protein>
<evidence type="ECO:0000259" key="2">
    <source>
        <dbReference type="Pfam" id="PF01551"/>
    </source>
</evidence>
<reference evidence="3 4" key="1">
    <citation type="journal article" date="2016" name="Nat. Commun.">
        <title>Thousands of microbial genomes shed light on interconnected biogeochemical processes in an aquifer system.</title>
        <authorList>
            <person name="Anantharaman K."/>
            <person name="Brown C.T."/>
            <person name="Hug L.A."/>
            <person name="Sharon I."/>
            <person name="Castelle C.J."/>
            <person name="Probst A.J."/>
            <person name="Thomas B.C."/>
            <person name="Singh A."/>
            <person name="Wilkins M.J."/>
            <person name="Karaoz U."/>
            <person name="Brodie E.L."/>
            <person name="Williams K.H."/>
            <person name="Hubbard S.S."/>
            <person name="Banfield J.F."/>
        </authorList>
    </citation>
    <scope>NUCLEOTIDE SEQUENCE [LARGE SCALE GENOMIC DNA]</scope>
</reference>
<organism evidence="3 4">
    <name type="scientific">Candidatus Portnoybacteria bacterium RBG_13_41_18</name>
    <dbReference type="NCBI Taxonomy" id="1801991"/>
    <lineage>
        <taxon>Bacteria</taxon>
        <taxon>Candidatus Portnoyibacteriota</taxon>
    </lineage>
</organism>
<dbReference type="EMBL" id="MHMV01000019">
    <property type="protein sequence ID" value="OGZ34588.1"/>
    <property type="molecule type" value="Genomic_DNA"/>
</dbReference>
<evidence type="ECO:0000313" key="4">
    <source>
        <dbReference type="Proteomes" id="UP000177725"/>
    </source>
</evidence>
<dbReference type="Gene3D" id="2.70.70.10">
    <property type="entry name" value="Glucose Permease (Domain IIA)"/>
    <property type="match status" value="1"/>
</dbReference>
<dbReference type="InterPro" id="IPR016047">
    <property type="entry name" value="M23ase_b-sheet_dom"/>
</dbReference>
<dbReference type="CDD" id="cd12797">
    <property type="entry name" value="M23_peptidase"/>
    <property type="match status" value="1"/>
</dbReference>
<gene>
    <name evidence="3" type="ORF">A2174_00755</name>
</gene>
<dbReference type="SUPFAM" id="SSF51261">
    <property type="entry name" value="Duplicated hybrid motif"/>
    <property type="match status" value="1"/>
</dbReference>
<feature type="coiled-coil region" evidence="1">
    <location>
        <begin position="25"/>
        <end position="112"/>
    </location>
</feature>
<dbReference type="InterPro" id="IPR011055">
    <property type="entry name" value="Dup_hybrid_motif"/>
</dbReference>
<accession>A0A1G2FAG4</accession>
<dbReference type="AlphaFoldDB" id="A0A1G2FAG4"/>
<feature type="domain" description="M23ase beta-sheet core" evidence="2">
    <location>
        <begin position="294"/>
        <end position="383"/>
    </location>
</feature>
<evidence type="ECO:0000256" key="1">
    <source>
        <dbReference type="SAM" id="Coils"/>
    </source>
</evidence>
<dbReference type="PANTHER" id="PTHR21666:SF286">
    <property type="entry name" value="LIPOPROTEIN NLPD"/>
    <property type="match status" value="1"/>
</dbReference>
<dbReference type="InterPro" id="IPR050570">
    <property type="entry name" value="Cell_wall_metabolism_enzyme"/>
</dbReference>
<proteinExistence type="predicted"/>
<sequence length="409" mass="45797">MLRFLKKISIYITISIFALSPILSIAETQNDLQRQIQEKQALIQQLEKQIAEYNEAIINQKAQESTLAKQINNLQIQINRLETEIKLTQTKISSANLKIEQLTGDIKTKNDQIAKQKNYIAETMRVIYEYDQETPLGLVLKNDNFSDFLNQAQSLETLQSGLSKNLNEIKNLKSQLETQKTDYESQKNQLLDLRDELTGKNLALDNQIDQKADLLVQTKNQEKKYQQIMSDLQKKQQDVEKEIYSLEETLRLLVDINLLPGTAHGLLGYPASATITQGYGPTSQTGFINSVYSFHNGIDFGVKSGTPVKAAADGVVKAIGNNGKYAYGKWIAIDHQNGLITLYAHFSGYAVANGQKVERGVTIGYSGNTGFSTGPHLHFTVYDASTFSTEQKWYGLLPLGGSINPMDYL</sequence>
<feature type="coiled-coil region" evidence="1">
    <location>
        <begin position="155"/>
        <end position="249"/>
    </location>
</feature>
<dbReference type="Proteomes" id="UP000177725">
    <property type="component" value="Unassembled WGS sequence"/>
</dbReference>